<sequence>MRYLWFSESFMTDHENVLCSYLRVKERETLSLKPSRIPLTSKMNNLYRSQLISIICLMIAVAMCSPLNLACDPRSAQRTCLIGCLRCYVAYGPTLYNMEACCIDCKLTGAPILDDGPDICSDKYIQESWLRRYG</sequence>
<keyword evidence="1" id="KW-0472">Membrane</keyword>
<reference evidence="2" key="1">
    <citation type="submission" date="2022-08" db="UniProtKB">
        <authorList>
            <consortium name="EnsemblMetazoa"/>
        </authorList>
    </citation>
    <scope>IDENTIFICATION</scope>
    <source>
        <strain evidence="2">05x7-T-G4-1.051#20</strain>
    </source>
</reference>
<keyword evidence="1" id="KW-0812">Transmembrane</keyword>
<keyword evidence="3" id="KW-1185">Reference proteome</keyword>
<accession>A0A8W8I5A4</accession>
<name>A0A8W8I5A4_MAGGI</name>
<dbReference type="Proteomes" id="UP000005408">
    <property type="component" value="Unassembled WGS sequence"/>
</dbReference>
<dbReference type="EnsemblMetazoa" id="G12640.1">
    <property type="protein sequence ID" value="G12640.1:cds"/>
    <property type="gene ID" value="G12640"/>
</dbReference>
<evidence type="ECO:0000313" key="2">
    <source>
        <dbReference type="EnsemblMetazoa" id="G12640.1:cds"/>
    </source>
</evidence>
<evidence type="ECO:0000256" key="1">
    <source>
        <dbReference type="SAM" id="Phobius"/>
    </source>
</evidence>
<protein>
    <submittedName>
        <fullName evidence="2">Uncharacterized protein</fullName>
    </submittedName>
</protein>
<feature type="transmembrane region" description="Helical" evidence="1">
    <location>
        <begin position="51"/>
        <end position="70"/>
    </location>
</feature>
<evidence type="ECO:0000313" key="3">
    <source>
        <dbReference type="Proteomes" id="UP000005408"/>
    </source>
</evidence>
<keyword evidence="1" id="KW-1133">Transmembrane helix</keyword>
<dbReference type="AlphaFoldDB" id="A0A8W8I5A4"/>
<proteinExistence type="predicted"/>
<organism evidence="2 3">
    <name type="scientific">Magallana gigas</name>
    <name type="common">Pacific oyster</name>
    <name type="synonym">Crassostrea gigas</name>
    <dbReference type="NCBI Taxonomy" id="29159"/>
    <lineage>
        <taxon>Eukaryota</taxon>
        <taxon>Metazoa</taxon>
        <taxon>Spiralia</taxon>
        <taxon>Lophotrochozoa</taxon>
        <taxon>Mollusca</taxon>
        <taxon>Bivalvia</taxon>
        <taxon>Autobranchia</taxon>
        <taxon>Pteriomorphia</taxon>
        <taxon>Ostreida</taxon>
        <taxon>Ostreoidea</taxon>
        <taxon>Ostreidae</taxon>
        <taxon>Magallana</taxon>
    </lineage>
</organism>